<dbReference type="SMART" id="SM00356">
    <property type="entry name" value="ZnF_C3H1"/>
    <property type="match status" value="2"/>
</dbReference>
<feature type="compositionally biased region" description="Polar residues" evidence="5">
    <location>
        <begin position="653"/>
        <end position="663"/>
    </location>
</feature>
<evidence type="ECO:0000256" key="4">
    <source>
        <dbReference type="PROSITE-ProRule" id="PRU00723"/>
    </source>
</evidence>
<dbReference type="EMBL" id="HBGB01008394">
    <property type="protein sequence ID" value="CAD9049666.1"/>
    <property type="molecule type" value="Transcribed_RNA"/>
</dbReference>
<keyword evidence="2 4" id="KW-0863">Zinc-finger</keyword>
<reference evidence="7" key="1">
    <citation type="submission" date="2021-01" db="EMBL/GenBank/DDBJ databases">
        <authorList>
            <person name="Corre E."/>
            <person name="Pelletier E."/>
            <person name="Niang G."/>
            <person name="Scheremetjew M."/>
            <person name="Finn R."/>
            <person name="Kale V."/>
            <person name="Holt S."/>
            <person name="Cochrane G."/>
            <person name="Meng A."/>
            <person name="Brown T."/>
            <person name="Cohen L."/>
        </authorList>
    </citation>
    <scope>NUCLEOTIDE SEQUENCE</scope>
    <source>
        <strain evidence="7">CCMP3346</strain>
    </source>
</reference>
<evidence type="ECO:0000256" key="1">
    <source>
        <dbReference type="ARBA" id="ARBA00022723"/>
    </source>
</evidence>
<dbReference type="GO" id="GO:0008270">
    <property type="term" value="F:zinc ion binding"/>
    <property type="evidence" value="ECO:0007669"/>
    <property type="project" value="UniProtKB-KW"/>
</dbReference>
<accession>A0A7S1JNM0</accession>
<dbReference type="Pfam" id="PF18044">
    <property type="entry name" value="zf-CCCH_4"/>
    <property type="match status" value="1"/>
</dbReference>
<feature type="region of interest" description="Disordered" evidence="5">
    <location>
        <begin position="550"/>
        <end position="761"/>
    </location>
</feature>
<feature type="compositionally biased region" description="Pro residues" evidence="5">
    <location>
        <begin position="671"/>
        <end position="705"/>
    </location>
</feature>
<feature type="zinc finger region" description="C3H1-type" evidence="4">
    <location>
        <begin position="218"/>
        <end position="245"/>
    </location>
</feature>
<feature type="region of interest" description="Disordered" evidence="5">
    <location>
        <begin position="1"/>
        <end position="84"/>
    </location>
</feature>
<feature type="compositionally biased region" description="Low complexity" evidence="5">
    <location>
        <begin position="61"/>
        <end position="77"/>
    </location>
</feature>
<feature type="compositionally biased region" description="Pro residues" evidence="5">
    <location>
        <begin position="737"/>
        <end position="747"/>
    </location>
</feature>
<keyword evidence="3 4" id="KW-0862">Zinc</keyword>
<evidence type="ECO:0000256" key="5">
    <source>
        <dbReference type="SAM" id="MobiDB-lite"/>
    </source>
</evidence>
<evidence type="ECO:0000256" key="2">
    <source>
        <dbReference type="ARBA" id="ARBA00022771"/>
    </source>
</evidence>
<dbReference type="InterPro" id="IPR041367">
    <property type="entry name" value="Znf-CCCH_4"/>
</dbReference>
<feature type="compositionally biased region" description="Low complexity" evidence="5">
    <location>
        <begin position="362"/>
        <end position="377"/>
    </location>
</feature>
<feature type="compositionally biased region" description="Basic residues" evidence="5">
    <location>
        <begin position="422"/>
        <end position="435"/>
    </location>
</feature>
<feature type="region of interest" description="Disordered" evidence="5">
    <location>
        <begin position="308"/>
        <end position="450"/>
    </location>
</feature>
<feature type="domain" description="C3H1-type" evidence="6">
    <location>
        <begin position="218"/>
        <end position="245"/>
    </location>
</feature>
<feature type="domain" description="C3H1-type" evidence="6">
    <location>
        <begin position="253"/>
        <end position="279"/>
    </location>
</feature>
<name>A0A7S1JNM0_9ALVE</name>
<evidence type="ECO:0000256" key="3">
    <source>
        <dbReference type="ARBA" id="ARBA00022833"/>
    </source>
</evidence>
<feature type="compositionally biased region" description="Polar residues" evidence="5">
    <location>
        <begin position="390"/>
        <end position="411"/>
    </location>
</feature>
<keyword evidence="1 4" id="KW-0479">Metal-binding</keyword>
<feature type="zinc finger region" description="C3H1-type" evidence="4">
    <location>
        <begin position="253"/>
        <end position="279"/>
    </location>
</feature>
<sequence>MASGMPHSTPASPSRPSHQAPLAHQLSAASSSMSSSSAGGGGQPSYPPTHRGTGGPPASLPSPSSSMPPSVSTGSVPRRLSDDLPPHMQLAQTVADAHALSQQHHYHQQYPIDQGGAIDSQSAKQTDFSILQESQPPIRTMGTTTTTMQMHQWQQQMMAAQQQQQQHAAAIAAAHHGSTGEIDVSREGDYGVSGAVAVAGGDGSDGGESASMRKPNILYKTRYCRFWLQGKCLWGPSCRFAHHKDELRDRPDLRKTKLCQDFMRGMCRDLNCSYAHCVDELRPREEPADLPLCAPPPPFDLALSLGAAGTRARMRRQRAQDPRMAQAPGPIAEMTTGIRLDGGRRSAMKDSAVQTGGDDSSRLGIPPSSPSPRGGKPNTPASGSGGPTPKTDTTASGSVSAGLSTTETSPTPLHRAQYGHGGHPHHHHHDRHGHGRLAAPEGTGGTHPGMHNVASAPNVSTVPLAGFGDVSDSQSATGGMAVRRGVTESMVGEGLEGLAGESELGMGLGYIRIGQEEAAAAAVQSPPVMGRQWQFMGGYPKEGSKMVSVGVGPDDGPLLQQQVPTRPSPIPPQHPSSSISPPAVRSRVPQVRRRSQLYSPSHSASGHYGMREMPSPSPSVYGGGVSAGASPLILYPPPSEHTAAPPGYPMYPQHQQAGWTTPNPYGYPQGDVPPSPYQTLPSPPHAPQPPSPHPGRYQQPPPQPSPQHQQSAHNFYHHSPYVPGGMMGMQHGHPHPTSQPPPPPPPDMSGAMGPRRHGAGI</sequence>
<dbReference type="SUPFAM" id="SSF90229">
    <property type="entry name" value="CCCH zinc finger"/>
    <property type="match status" value="1"/>
</dbReference>
<protein>
    <recommendedName>
        <fullName evidence="6">C3H1-type domain-containing protein</fullName>
    </recommendedName>
</protein>
<organism evidence="7">
    <name type="scientific">Vitrella brassicaformis</name>
    <dbReference type="NCBI Taxonomy" id="1169539"/>
    <lineage>
        <taxon>Eukaryota</taxon>
        <taxon>Sar</taxon>
        <taxon>Alveolata</taxon>
        <taxon>Colpodellida</taxon>
        <taxon>Vitrellaceae</taxon>
        <taxon>Vitrella</taxon>
    </lineage>
</organism>
<dbReference type="Gene3D" id="3.30.1370.210">
    <property type="match status" value="1"/>
</dbReference>
<evidence type="ECO:0000313" key="7">
    <source>
        <dbReference type="EMBL" id="CAD9049666.1"/>
    </source>
</evidence>
<feature type="compositionally biased region" description="Low complexity" evidence="5">
    <location>
        <begin position="575"/>
        <end position="589"/>
    </location>
</feature>
<dbReference type="PROSITE" id="PS50103">
    <property type="entry name" value="ZF_C3H1"/>
    <property type="match status" value="2"/>
</dbReference>
<feature type="compositionally biased region" description="Low complexity" evidence="5">
    <location>
        <begin position="27"/>
        <end position="37"/>
    </location>
</feature>
<dbReference type="AlphaFoldDB" id="A0A7S1JNM0"/>
<dbReference type="InterPro" id="IPR000571">
    <property type="entry name" value="Znf_CCCH"/>
</dbReference>
<evidence type="ECO:0000259" key="6">
    <source>
        <dbReference type="PROSITE" id="PS50103"/>
    </source>
</evidence>
<proteinExistence type="predicted"/>
<gene>
    <name evidence="7" type="ORF">VBRA1451_LOCUS4727</name>
</gene>
<dbReference type="InterPro" id="IPR036855">
    <property type="entry name" value="Znf_CCCH_sf"/>
</dbReference>